<dbReference type="Pfam" id="PF20831">
    <property type="entry name" value="Reov_VP3_MTase1"/>
    <property type="match status" value="1"/>
</dbReference>
<feature type="non-terminal residue" evidence="2">
    <location>
        <position position="225"/>
    </location>
</feature>
<sequence length="225" mass="25221">YIYLARYLSPVKSANVQLDDDVSIIIAGAENEPLIDILTSFHRHKSVRVVGIGDRGVGSNIRSRIPIPNDRNMVATVLLSDMNQQTNAPMQAIIEQTTSQFKGCLNMAQIVMFKVNNPYPEVINALVDTLESVRATMGNENVKASTSLLRFKGQNPYTTELFMFARIQINVTNQLEHYDAEHVLISRFVDSKMPLVKKTHEPEYVTHIAGRFTTPMLSNKVICGI</sequence>
<evidence type="ECO:0000313" key="2">
    <source>
        <dbReference type="EMBL" id="AKP18628.1"/>
    </source>
</evidence>
<evidence type="ECO:0000259" key="1">
    <source>
        <dbReference type="Pfam" id="PF20831"/>
    </source>
</evidence>
<organism evidence="2">
    <name type="scientific">Lutzomyia reovirus 2</name>
    <dbReference type="NCBI Taxonomy" id="1670670"/>
    <lineage>
        <taxon>Viruses</taxon>
        <taxon>Riboviria</taxon>
        <taxon>Orthornavirae</taxon>
        <taxon>Duplornaviricota</taxon>
        <taxon>Resentoviricetes</taxon>
        <taxon>Reovirales</taxon>
    </lineage>
</organism>
<reference evidence="2" key="1">
    <citation type="journal article" date="2015" name="Nucleic Acids Res.">
        <title>Sequence-independent characterization of viruses based on the pattern of viral small RNAs produced by the host.</title>
        <authorList>
            <person name="Aguiar E.R."/>
            <person name="Olmo R.P."/>
            <person name="Paro S."/>
            <person name="Ferreira F.V."/>
            <person name="de Faria I.J."/>
            <person name="Todjro Y.M."/>
            <person name="Lobo F.P."/>
            <person name="Kroon E.G."/>
            <person name="Meignin C."/>
            <person name="Gatherer D."/>
            <person name="Imler J.L."/>
            <person name="Marques J.T."/>
        </authorList>
    </citation>
    <scope>NUCLEOTIDE SEQUENCE</scope>
    <source>
        <strain evidence="2">Piaui</strain>
    </source>
</reference>
<accession>A0A0H4M998</accession>
<protein>
    <submittedName>
        <fullName evidence="2">VP3</fullName>
    </submittedName>
</protein>
<feature type="domain" description="Reovirus VP3 protein Methyltransferase" evidence="1">
    <location>
        <begin position="11"/>
        <end position="164"/>
    </location>
</feature>
<dbReference type="EMBL" id="KR003811">
    <property type="protein sequence ID" value="AKP18628.1"/>
    <property type="molecule type" value="Genomic_RNA"/>
</dbReference>
<name>A0A0H4M998_9REOV</name>
<feature type="non-terminal residue" evidence="2">
    <location>
        <position position="1"/>
    </location>
</feature>
<proteinExistence type="predicted"/>
<reference evidence="2" key="2">
    <citation type="submission" date="2015-03" db="EMBL/GenBank/DDBJ databases">
        <authorList>
            <person name="Aguiar E.R.G.R."/>
            <person name="Olmo R.P."/>
            <person name="Paro S."/>
            <person name="Ferreira F.V."/>
            <person name="Faria I.J.S."/>
            <person name="Todjro Y.M.H."/>
            <person name="Lobo F.P."/>
            <person name="Kroon E.G."/>
            <person name="Meignin C."/>
            <person name="Gatherer D."/>
            <person name="Imler J.-L."/>
            <person name="Marques J.T."/>
        </authorList>
    </citation>
    <scope>NUCLEOTIDE SEQUENCE</scope>
    <source>
        <strain evidence="2">Piaui</strain>
    </source>
</reference>
<dbReference type="InterPro" id="IPR048607">
    <property type="entry name" value="Reov_VP3_MTase1"/>
</dbReference>